<dbReference type="SUPFAM" id="SSF57997">
    <property type="entry name" value="Tropomyosin"/>
    <property type="match status" value="1"/>
</dbReference>
<dbReference type="InterPro" id="IPR050445">
    <property type="entry name" value="Bact_polysacc_biosynth/exp"/>
</dbReference>
<evidence type="ECO:0000313" key="5">
    <source>
        <dbReference type="Proteomes" id="UP001596425"/>
    </source>
</evidence>
<name>A0ABW1YPZ1_9GAMM</name>
<keyword evidence="1" id="KW-0175">Coiled coil</keyword>
<gene>
    <name evidence="4" type="ORF">ACFQBM_16185</name>
</gene>
<accession>A0ABW1YPZ1</accession>
<evidence type="ECO:0000313" key="4">
    <source>
        <dbReference type="EMBL" id="MFC6634827.1"/>
    </source>
</evidence>
<dbReference type="EMBL" id="JBHSVR010000001">
    <property type="protein sequence ID" value="MFC6634827.1"/>
    <property type="molecule type" value="Genomic_DNA"/>
</dbReference>
<feature type="transmembrane region" description="Helical" evidence="3">
    <location>
        <begin position="383"/>
        <end position="404"/>
    </location>
</feature>
<feature type="coiled-coil region" evidence="1">
    <location>
        <begin position="218"/>
        <end position="245"/>
    </location>
</feature>
<keyword evidence="3" id="KW-1133">Transmembrane helix</keyword>
<dbReference type="PANTHER" id="PTHR32309">
    <property type="entry name" value="TYROSINE-PROTEIN KINASE"/>
    <property type="match status" value="1"/>
</dbReference>
<evidence type="ECO:0000256" key="1">
    <source>
        <dbReference type="SAM" id="Coils"/>
    </source>
</evidence>
<reference evidence="5" key="1">
    <citation type="journal article" date="2019" name="Int. J. Syst. Evol. Microbiol.">
        <title>The Global Catalogue of Microorganisms (GCM) 10K type strain sequencing project: providing services to taxonomists for standard genome sequencing and annotation.</title>
        <authorList>
            <consortium name="The Broad Institute Genomics Platform"/>
            <consortium name="The Broad Institute Genome Sequencing Center for Infectious Disease"/>
            <person name="Wu L."/>
            <person name="Ma J."/>
        </authorList>
    </citation>
    <scope>NUCLEOTIDE SEQUENCE [LARGE SCALE GENOMIC DNA]</scope>
    <source>
        <strain evidence="5">CGMCC 1.13718</strain>
    </source>
</reference>
<feature type="coiled-coil region" evidence="1">
    <location>
        <begin position="290"/>
        <end position="317"/>
    </location>
</feature>
<feature type="transmembrane region" description="Helical" evidence="3">
    <location>
        <begin position="55"/>
        <end position="73"/>
    </location>
</feature>
<dbReference type="Proteomes" id="UP001596425">
    <property type="component" value="Unassembled WGS sequence"/>
</dbReference>
<keyword evidence="3" id="KW-0812">Transmembrane</keyword>
<feature type="region of interest" description="Disordered" evidence="2">
    <location>
        <begin position="1"/>
        <end position="20"/>
    </location>
</feature>
<keyword evidence="5" id="KW-1185">Reference proteome</keyword>
<evidence type="ECO:0000256" key="3">
    <source>
        <dbReference type="SAM" id="Phobius"/>
    </source>
</evidence>
<evidence type="ECO:0008006" key="6">
    <source>
        <dbReference type="Google" id="ProtNLM"/>
    </source>
</evidence>
<proteinExistence type="predicted"/>
<keyword evidence="3" id="KW-0472">Membrane</keyword>
<dbReference type="RefSeq" id="WP_193191406.1">
    <property type="nucleotide sequence ID" value="NZ_JACZFR010000018.1"/>
</dbReference>
<evidence type="ECO:0000256" key="2">
    <source>
        <dbReference type="SAM" id="MobiDB-lite"/>
    </source>
</evidence>
<dbReference type="PANTHER" id="PTHR32309:SF13">
    <property type="entry name" value="FERRIC ENTEROBACTIN TRANSPORT PROTEIN FEPE"/>
    <property type="match status" value="1"/>
</dbReference>
<sequence length="412" mass="45329">METNTPLAAEQNKKPDSGALKKASDAVKGMVAGFAANEPRAGQGARGSALRRWRGLVLCVALPLMLVSAYYLFAVSDRFVSSTQLIVKDNSSSQGMSSTLGFLMPGVGADNQDAFLVVNYIQSLDMALYLDETLQLADYYKSDRYDLFSRLAADATQEGYLEYYREHIAIGHDEATGIITIEMQAFEPEFARRLIETVTQKSEDFVNAISNQLADKQVAFVRSELELAQGKLRTAKQEILDFQNRNKVVSPEELTKGISGIIQGLEAKLAEQRAKLTAAKTYLNPGSSQVVSMQAEIDALENQIAAEKERLVGVSDTQGEQRLNSLSAHFQNLQLDLQFATDAYAASLKALETARMEASGRLKHLMVVSQPSLAEEAEYPRKLYNLASLAVILLLIYGIGKMLVSSIRDHRI</sequence>
<organism evidence="4 5">
    <name type="scientific">Microbulbifer taiwanensis</name>
    <dbReference type="NCBI Taxonomy" id="986746"/>
    <lineage>
        <taxon>Bacteria</taxon>
        <taxon>Pseudomonadati</taxon>
        <taxon>Pseudomonadota</taxon>
        <taxon>Gammaproteobacteria</taxon>
        <taxon>Cellvibrionales</taxon>
        <taxon>Microbulbiferaceae</taxon>
        <taxon>Microbulbifer</taxon>
    </lineage>
</organism>
<comment type="caution">
    <text evidence="4">The sequence shown here is derived from an EMBL/GenBank/DDBJ whole genome shotgun (WGS) entry which is preliminary data.</text>
</comment>
<protein>
    <recommendedName>
        <fullName evidence="6">Capsule biosynthesis protein</fullName>
    </recommendedName>
</protein>